<evidence type="ECO:0000256" key="6">
    <source>
        <dbReference type="ARBA" id="ARBA00022989"/>
    </source>
</evidence>
<protein>
    <recommendedName>
        <fullName evidence="12">Mitochondrial carrier protein</fullName>
    </recommendedName>
</protein>
<evidence type="ECO:0000256" key="2">
    <source>
        <dbReference type="ARBA" id="ARBA00006375"/>
    </source>
</evidence>
<dbReference type="GO" id="GO:1990575">
    <property type="term" value="P:mitochondrial L-ornithine transmembrane transport"/>
    <property type="evidence" value="ECO:0007669"/>
    <property type="project" value="TreeGrafter"/>
</dbReference>
<dbReference type="InterPro" id="IPR023395">
    <property type="entry name" value="MCP_dom_sf"/>
</dbReference>
<dbReference type="PANTHER" id="PTHR45624:SF52">
    <property type="entry name" value="MITOCHONDRIAL CARRIER"/>
    <property type="match status" value="1"/>
</dbReference>
<gene>
    <name evidence="10" type="ORF">M413DRAFT_101981</name>
</gene>
<comment type="similarity">
    <text evidence="2">Belongs to the mitochondrial carrier (TC 2.A.29) family.</text>
</comment>
<dbReference type="Gene3D" id="1.50.40.10">
    <property type="entry name" value="Mitochondrial carrier domain"/>
    <property type="match status" value="1"/>
</dbReference>
<accession>A0A0C3CKN9</accession>
<keyword evidence="4 9" id="KW-0812">Transmembrane</keyword>
<comment type="subcellular location">
    <subcellularLocation>
        <location evidence="1">Mitochondrion membrane</location>
        <topology evidence="1">Multi-pass membrane protein</topology>
    </subcellularLocation>
</comment>
<dbReference type="GO" id="GO:0000064">
    <property type="term" value="F:L-ornithine transmembrane transporter activity"/>
    <property type="evidence" value="ECO:0007669"/>
    <property type="project" value="TreeGrafter"/>
</dbReference>
<dbReference type="STRING" id="686832.A0A0C3CKN9"/>
<evidence type="ECO:0000256" key="4">
    <source>
        <dbReference type="ARBA" id="ARBA00022692"/>
    </source>
</evidence>
<keyword evidence="11" id="KW-1185">Reference proteome</keyword>
<dbReference type="AlphaFoldDB" id="A0A0C3CKN9"/>
<evidence type="ECO:0000313" key="10">
    <source>
        <dbReference type="EMBL" id="KIM49260.1"/>
    </source>
</evidence>
<reference evidence="10 11" key="1">
    <citation type="submission" date="2014-04" db="EMBL/GenBank/DDBJ databases">
        <authorList>
            <consortium name="DOE Joint Genome Institute"/>
            <person name="Kuo A."/>
            <person name="Gay G."/>
            <person name="Dore J."/>
            <person name="Kohler A."/>
            <person name="Nagy L.G."/>
            <person name="Floudas D."/>
            <person name="Copeland A."/>
            <person name="Barry K.W."/>
            <person name="Cichocki N."/>
            <person name="Veneault-Fourrey C."/>
            <person name="LaButti K."/>
            <person name="Lindquist E.A."/>
            <person name="Lipzen A."/>
            <person name="Lundell T."/>
            <person name="Morin E."/>
            <person name="Murat C."/>
            <person name="Sun H."/>
            <person name="Tunlid A."/>
            <person name="Henrissat B."/>
            <person name="Grigoriev I.V."/>
            <person name="Hibbett D.S."/>
            <person name="Martin F."/>
            <person name="Nordberg H.P."/>
            <person name="Cantor M.N."/>
            <person name="Hua S.X."/>
        </authorList>
    </citation>
    <scope>NUCLEOTIDE SEQUENCE [LARGE SCALE GENOMIC DNA]</scope>
    <source>
        <strain evidence="11">h7</strain>
    </source>
</reference>
<reference evidence="11" key="2">
    <citation type="submission" date="2015-01" db="EMBL/GenBank/DDBJ databases">
        <title>Evolutionary Origins and Diversification of the Mycorrhizal Mutualists.</title>
        <authorList>
            <consortium name="DOE Joint Genome Institute"/>
            <consortium name="Mycorrhizal Genomics Consortium"/>
            <person name="Kohler A."/>
            <person name="Kuo A."/>
            <person name="Nagy L.G."/>
            <person name="Floudas D."/>
            <person name="Copeland A."/>
            <person name="Barry K.W."/>
            <person name="Cichocki N."/>
            <person name="Veneault-Fourrey C."/>
            <person name="LaButti K."/>
            <person name="Lindquist E.A."/>
            <person name="Lipzen A."/>
            <person name="Lundell T."/>
            <person name="Morin E."/>
            <person name="Murat C."/>
            <person name="Riley R."/>
            <person name="Ohm R."/>
            <person name="Sun H."/>
            <person name="Tunlid A."/>
            <person name="Henrissat B."/>
            <person name="Grigoriev I.V."/>
            <person name="Hibbett D.S."/>
            <person name="Martin F."/>
        </authorList>
    </citation>
    <scope>NUCLEOTIDE SEQUENCE [LARGE SCALE GENOMIC DNA]</scope>
    <source>
        <strain evidence="11">h7</strain>
    </source>
</reference>
<organism evidence="10 11">
    <name type="scientific">Hebeloma cylindrosporum</name>
    <dbReference type="NCBI Taxonomy" id="76867"/>
    <lineage>
        <taxon>Eukaryota</taxon>
        <taxon>Fungi</taxon>
        <taxon>Dikarya</taxon>
        <taxon>Basidiomycota</taxon>
        <taxon>Agaricomycotina</taxon>
        <taxon>Agaricomycetes</taxon>
        <taxon>Agaricomycetidae</taxon>
        <taxon>Agaricales</taxon>
        <taxon>Agaricineae</taxon>
        <taxon>Hymenogastraceae</taxon>
        <taxon>Hebeloma</taxon>
    </lineage>
</organism>
<keyword evidence="6 9" id="KW-1133">Transmembrane helix</keyword>
<name>A0A0C3CKN9_HEBCY</name>
<keyword evidence="5" id="KW-0677">Repeat</keyword>
<keyword evidence="7" id="KW-0496">Mitochondrion</keyword>
<dbReference type="OrthoDB" id="3364892at2759"/>
<dbReference type="InterPro" id="IPR050567">
    <property type="entry name" value="Mitochondrial_Carrier"/>
</dbReference>
<evidence type="ECO:0000256" key="3">
    <source>
        <dbReference type="ARBA" id="ARBA00022448"/>
    </source>
</evidence>
<dbReference type="GO" id="GO:0031966">
    <property type="term" value="C:mitochondrial membrane"/>
    <property type="evidence" value="ECO:0007669"/>
    <property type="project" value="UniProtKB-SubCell"/>
</dbReference>
<evidence type="ECO:0000256" key="7">
    <source>
        <dbReference type="ARBA" id="ARBA00023128"/>
    </source>
</evidence>
<dbReference type="Proteomes" id="UP000053424">
    <property type="component" value="Unassembled WGS sequence"/>
</dbReference>
<keyword evidence="8 9" id="KW-0472">Membrane</keyword>
<dbReference type="SUPFAM" id="SSF103506">
    <property type="entry name" value="Mitochondrial carrier"/>
    <property type="match status" value="1"/>
</dbReference>
<evidence type="ECO:0000256" key="1">
    <source>
        <dbReference type="ARBA" id="ARBA00004225"/>
    </source>
</evidence>
<dbReference type="HOGENOM" id="CLU_057753_0_0_1"/>
<dbReference type="EMBL" id="KN831768">
    <property type="protein sequence ID" value="KIM49260.1"/>
    <property type="molecule type" value="Genomic_DNA"/>
</dbReference>
<dbReference type="PANTHER" id="PTHR45624">
    <property type="entry name" value="MITOCHONDRIAL BASIC AMINO ACIDS TRANSPORTER-RELATED"/>
    <property type="match status" value="1"/>
</dbReference>
<keyword evidence="3" id="KW-0813">Transport</keyword>
<evidence type="ECO:0000256" key="8">
    <source>
        <dbReference type="ARBA" id="ARBA00023136"/>
    </source>
</evidence>
<evidence type="ECO:0000256" key="5">
    <source>
        <dbReference type="ARBA" id="ARBA00022737"/>
    </source>
</evidence>
<evidence type="ECO:0000256" key="9">
    <source>
        <dbReference type="SAM" id="Phobius"/>
    </source>
</evidence>
<evidence type="ECO:0008006" key="12">
    <source>
        <dbReference type="Google" id="ProtNLM"/>
    </source>
</evidence>
<proteinExistence type="inferred from homology"/>
<sequence>MQDPDDDFSQTSSQGGAQQGNIEAAIARTASRSLALYFARPVRLFRPSKVNGWQILKNLAKREGATLNHQYLFSLVKLQGIGVIPKHFVPPMLVNATLGTVLWGAYGETSKRLEPSLGSHSLANSAISGAVAGASQALVAAPAENVKFILEHGLVGHSWTCVWKEVLRDKNVSRPTDATSIRLQDIRQLRGWLQEVGSMAGRGWNGWGWGCAKDTFGFAAFFSIFELSRRAGSRAKNFTVDKVGTFESVQKNGTLWRQLPAFLNGIVLVTGGVIAGLSYEYVCRPWDIARRTIHLKRLELHPDHQSSFNILRGRMHEDGFRYFFQSDNLPRNPSEARSTYTTILRTAGRVGPWGVAFLVWEAFGSGFS</sequence>
<evidence type="ECO:0000313" key="11">
    <source>
        <dbReference type="Proteomes" id="UP000053424"/>
    </source>
</evidence>
<feature type="transmembrane region" description="Helical" evidence="9">
    <location>
        <begin position="261"/>
        <end position="282"/>
    </location>
</feature>